<dbReference type="SUPFAM" id="SSF54001">
    <property type="entry name" value="Cysteine proteinases"/>
    <property type="match status" value="1"/>
</dbReference>
<protein>
    <recommendedName>
        <fullName evidence="3">Permuted papain-like amidase enzyme, YaeF/YiiX, C92 family</fullName>
    </recommendedName>
</protein>
<keyword evidence="2" id="KW-1185">Reference proteome</keyword>
<dbReference type="Proteomes" id="UP001231362">
    <property type="component" value="Unassembled WGS sequence"/>
</dbReference>
<reference evidence="1 2" key="1">
    <citation type="submission" date="2023-07" db="EMBL/GenBank/DDBJ databases">
        <title>Genomic Encyclopedia of Type Strains, Phase IV (KMG-IV): sequencing the most valuable type-strain genomes for metagenomic binning, comparative biology and taxonomic classification.</title>
        <authorList>
            <person name="Goeker M."/>
        </authorList>
    </citation>
    <scope>NUCLEOTIDE SEQUENCE [LARGE SCALE GENOMIC DNA]</scope>
    <source>
        <strain evidence="1 2">DSM 23948</strain>
    </source>
</reference>
<sequence>MNEKSIYILLTDTGTWFSKMIKFYTRFPYNHISIALDEGLDNLYSFGRRVYRNPFSGGFVKERMDQGVFFHQKETKCVLYKMTVNEEQYNQILRVIYQFESFAANYKYNLLGIFAIAVNLRLKRDNAYTCSQFVATVLNMSGFELLSKCPELMRPDDFLEIPSLELIYEGKLHEYHSYFSELASFGVRNAISV</sequence>
<evidence type="ECO:0008006" key="3">
    <source>
        <dbReference type="Google" id="ProtNLM"/>
    </source>
</evidence>
<dbReference type="InterPro" id="IPR038765">
    <property type="entry name" value="Papain-like_cys_pep_sf"/>
</dbReference>
<evidence type="ECO:0000313" key="1">
    <source>
        <dbReference type="EMBL" id="MDQ0156172.1"/>
    </source>
</evidence>
<name>A0ABT9V5D8_9BACL</name>
<dbReference type="RefSeq" id="WP_307150695.1">
    <property type="nucleotide sequence ID" value="NZ_JAUSTU010000011.1"/>
</dbReference>
<organism evidence="1 2">
    <name type="scientific">Anoxybacillus andreesenii</name>
    <dbReference type="NCBI Taxonomy" id="1325932"/>
    <lineage>
        <taxon>Bacteria</taxon>
        <taxon>Bacillati</taxon>
        <taxon>Bacillota</taxon>
        <taxon>Bacilli</taxon>
        <taxon>Bacillales</taxon>
        <taxon>Anoxybacillaceae</taxon>
        <taxon>Anoxybacillus</taxon>
    </lineage>
</organism>
<evidence type="ECO:0000313" key="2">
    <source>
        <dbReference type="Proteomes" id="UP001231362"/>
    </source>
</evidence>
<comment type="caution">
    <text evidence="1">The sequence shown here is derived from an EMBL/GenBank/DDBJ whole genome shotgun (WGS) entry which is preliminary data.</text>
</comment>
<dbReference type="EMBL" id="JAUSTU010000011">
    <property type="protein sequence ID" value="MDQ0156172.1"/>
    <property type="molecule type" value="Genomic_DNA"/>
</dbReference>
<dbReference type="Gene3D" id="3.90.1720.10">
    <property type="entry name" value="endopeptidase domain like (from Nostoc punctiforme)"/>
    <property type="match status" value="1"/>
</dbReference>
<gene>
    <name evidence="1" type="ORF">J2S07_002491</name>
</gene>
<accession>A0ABT9V5D8</accession>
<proteinExistence type="predicted"/>